<evidence type="ECO:0000313" key="2">
    <source>
        <dbReference type="EMBL" id="KAF5888837.1"/>
    </source>
</evidence>
<dbReference type="AlphaFoldDB" id="A0A8J4TX22"/>
<dbReference type="EMBL" id="QNUK01000910">
    <property type="protein sequence ID" value="KAF5888837.1"/>
    <property type="molecule type" value="Genomic_DNA"/>
</dbReference>
<sequence length="50" mass="5249">MGEIRRGMCALIRIIYACALGEGVQFKPSGVCGGGSLHRAQGTSWVPAQD</sequence>
<organism evidence="2 3">
    <name type="scientific">Clarias magur</name>
    <name type="common">Asian catfish</name>
    <name type="synonym">Macropteronotus magur</name>
    <dbReference type="NCBI Taxonomy" id="1594786"/>
    <lineage>
        <taxon>Eukaryota</taxon>
        <taxon>Metazoa</taxon>
        <taxon>Chordata</taxon>
        <taxon>Craniata</taxon>
        <taxon>Vertebrata</taxon>
        <taxon>Euteleostomi</taxon>
        <taxon>Actinopterygii</taxon>
        <taxon>Neopterygii</taxon>
        <taxon>Teleostei</taxon>
        <taxon>Ostariophysi</taxon>
        <taxon>Siluriformes</taxon>
        <taxon>Clariidae</taxon>
        <taxon>Clarias</taxon>
    </lineage>
</organism>
<reference evidence="2" key="1">
    <citation type="submission" date="2020-07" db="EMBL/GenBank/DDBJ databases">
        <title>Clarias magur genome sequencing, assembly and annotation.</title>
        <authorList>
            <person name="Kushwaha B."/>
            <person name="Kumar R."/>
            <person name="Das P."/>
            <person name="Joshi C.G."/>
            <person name="Kumar D."/>
            <person name="Nagpure N.S."/>
            <person name="Pandey M."/>
            <person name="Agarwal S."/>
            <person name="Srivastava S."/>
            <person name="Singh M."/>
            <person name="Sahoo L."/>
            <person name="Jayasankar P."/>
            <person name="Meher P.K."/>
            <person name="Koringa P.G."/>
            <person name="Iquebal M.A."/>
            <person name="Das S.P."/>
            <person name="Bit A."/>
            <person name="Patnaik S."/>
            <person name="Patel N."/>
            <person name="Shah T.M."/>
            <person name="Hinsu A."/>
            <person name="Jena J.K."/>
        </authorList>
    </citation>
    <scope>NUCLEOTIDE SEQUENCE</scope>
    <source>
        <strain evidence="2">CIFAMagur01</strain>
        <tissue evidence="2">Testis</tissue>
    </source>
</reference>
<dbReference type="GO" id="GO:0003677">
    <property type="term" value="F:DNA binding"/>
    <property type="evidence" value="ECO:0007669"/>
    <property type="project" value="UniProtKB-KW"/>
</dbReference>
<protein>
    <submittedName>
        <fullName evidence="2">Homeobox protein vent1</fullName>
    </submittedName>
</protein>
<keyword evidence="2" id="KW-0238">DNA-binding</keyword>
<keyword evidence="1" id="KW-0732">Signal</keyword>
<feature type="signal peptide" evidence="1">
    <location>
        <begin position="1"/>
        <end position="23"/>
    </location>
</feature>
<evidence type="ECO:0000256" key="1">
    <source>
        <dbReference type="SAM" id="SignalP"/>
    </source>
</evidence>
<keyword evidence="3" id="KW-1185">Reference proteome</keyword>
<evidence type="ECO:0000313" key="3">
    <source>
        <dbReference type="Proteomes" id="UP000727407"/>
    </source>
</evidence>
<name>A0A8J4TX22_CLAMG</name>
<comment type="caution">
    <text evidence="2">The sequence shown here is derived from an EMBL/GenBank/DDBJ whole genome shotgun (WGS) entry which is preliminary data.</text>
</comment>
<keyword evidence="2" id="KW-0371">Homeobox</keyword>
<dbReference type="Proteomes" id="UP000727407">
    <property type="component" value="Unassembled WGS sequence"/>
</dbReference>
<feature type="chain" id="PRO_5035283008" evidence="1">
    <location>
        <begin position="24"/>
        <end position="50"/>
    </location>
</feature>
<gene>
    <name evidence="2" type="primary">vent1</name>
    <name evidence="2" type="ORF">DAT39_021462</name>
</gene>
<proteinExistence type="predicted"/>
<accession>A0A8J4TX22</accession>